<sequence>MIEDADKKMKTLMKAAQITKYSKDLYAQINDIPIPEIDDNEVLVKVKAAAVNPLEMLIIAGSVKLIQDYEFPLTLGNELTGVIEKVGKNVTEFHVGDAIYTRLPLENIGAFAKYAAIDAAAVAPMPKNLSYVEAAAAPLAGLTAYQGLHEELEAQSGKSVFIPGGSGSFGQMAVPIAKAMDLNVIVSGSSEARERILEMGADQYLDYSTENYVDLLLNVDYVIDTLGPKEFDSELSIIKPGGRLLSLRTGPNKRFGKDRNFPLWKQMLFSLAGAKYDRKAKKQNVEYHFIFVRSDGAQLKEITKIIEENNIVPAIHPTLFTIDNVNEALKLVANGRSKGKVIIKF</sequence>
<comment type="caution">
    <text evidence="2">The sequence shown here is derived from an EMBL/GenBank/DDBJ whole genome shotgun (WGS) entry which is preliminary data.</text>
</comment>
<reference evidence="2 3" key="1">
    <citation type="journal article" date="2014" name="Syst. Appl. Microbiol.">
        <title>Genomic insights into the taxonomic status of the three subspecies of Bacillus subtilis.</title>
        <authorList>
            <person name="Yi H."/>
            <person name="Chun J."/>
            <person name="Cha C.J."/>
        </authorList>
    </citation>
    <scope>NUCLEOTIDE SEQUENCE [LARGE SCALE GENOMIC DNA]</scope>
    <source>
        <strain evidence="2 3">KCTC 13429</strain>
    </source>
</reference>
<dbReference type="Pfam" id="PF08240">
    <property type="entry name" value="ADH_N"/>
    <property type="match status" value="1"/>
</dbReference>
<dbReference type="PANTHER" id="PTHR11695:SF294">
    <property type="entry name" value="RETICULON-4-INTERACTING PROTEIN 1, MITOCHONDRIAL"/>
    <property type="match status" value="1"/>
</dbReference>
<dbReference type="Gene3D" id="3.90.180.10">
    <property type="entry name" value="Medium-chain alcohol dehydrogenases, catalytic domain"/>
    <property type="match status" value="1"/>
</dbReference>
<dbReference type="Gene3D" id="3.40.50.720">
    <property type="entry name" value="NAD(P)-binding Rossmann-like Domain"/>
    <property type="match status" value="1"/>
</dbReference>
<evidence type="ECO:0000259" key="1">
    <source>
        <dbReference type="SMART" id="SM00829"/>
    </source>
</evidence>
<dbReference type="InterPro" id="IPR020843">
    <property type="entry name" value="ER"/>
</dbReference>
<dbReference type="InterPro" id="IPR013154">
    <property type="entry name" value="ADH-like_N"/>
</dbReference>
<organism evidence="2 3">
    <name type="scientific">Bacillus inaquosorum KCTC 13429</name>
    <dbReference type="NCBI Taxonomy" id="1236548"/>
    <lineage>
        <taxon>Bacteria</taxon>
        <taxon>Bacillati</taxon>
        <taxon>Bacillota</taxon>
        <taxon>Bacilli</taxon>
        <taxon>Bacillales</taxon>
        <taxon>Bacillaceae</taxon>
        <taxon>Bacillus</taxon>
    </lineage>
</organism>
<feature type="domain" description="Enoyl reductase (ER)" evidence="1">
    <location>
        <begin position="27"/>
        <end position="343"/>
    </location>
</feature>
<dbReference type="Proteomes" id="UP000011182">
    <property type="component" value="Unassembled WGS sequence"/>
</dbReference>
<dbReference type="InterPro" id="IPR050700">
    <property type="entry name" value="YIM1/Zinc_Alcohol_DH_Fams"/>
</dbReference>
<dbReference type="GO" id="GO:0016491">
    <property type="term" value="F:oxidoreductase activity"/>
    <property type="evidence" value="ECO:0007669"/>
    <property type="project" value="InterPro"/>
</dbReference>
<evidence type="ECO:0000313" key="3">
    <source>
        <dbReference type="Proteomes" id="UP000011182"/>
    </source>
</evidence>
<dbReference type="EMBL" id="AMXN01000002">
    <property type="protein sequence ID" value="ELS62066.1"/>
    <property type="molecule type" value="Genomic_DNA"/>
</dbReference>
<gene>
    <name evidence="2" type="ORF">BSI_11450</name>
</gene>
<proteinExistence type="predicted"/>
<dbReference type="Pfam" id="PF13602">
    <property type="entry name" value="ADH_zinc_N_2"/>
    <property type="match status" value="1"/>
</dbReference>
<protein>
    <submittedName>
        <fullName evidence="2">Zinc-binding dehydrogenase</fullName>
    </submittedName>
</protein>
<dbReference type="InterPro" id="IPR036291">
    <property type="entry name" value="NAD(P)-bd_dom_sf"/>
</dbReference>
<dbReference type="PANTHER" id="PTHR11695">
    <property type="entry name" value="ALCOHOL DEHYDROGENASE RELATED"/>
    <property type="match status" value="1"/>
</dbReference>
<accession>A0A9W5LJW6</accession>
<dbReference type="CDD" id="cd05289">
    <property type="entry name" value="MDR_like_2"/>
    <property type="match status" value="1"/>
</dbReference>
<dbReference type="AlphaFoldDB" id="A0A9W5LJW6"/>
<dbReference type="InterPro" id="IPR011032">
    <property type="entry name" value="GroES-like_sf"/>
</dbReference>
<evidence type="ECO:0000313" key="2">
    <source>
        <dbReference type="EMBL" id="ELS62066.1"/>
    </source>
</evidence>
<keyword evidence="3" id="KW-1185">Reference proteome</keyword>
<dbReference type="SMART" id="SM00829">
    <property type="entry name" value="PKS_ER"/>
    <property type="match status" value="1"/>
</dbReference>
<name>A0A9W5LJW6_9BACI</name>
<dbReference type="SUPFAM" id="SSF51735">
    <property type="entry name" value="NAD(P)-binding Rossmann-fold domains"/>
    <property type="match status" value="1"/>
</dbReference>
<dbReference type="SUPFAM" id="SSF50129">
    <property type="entry name" value="GroES-like"/>
    <property type="match status" value="1"/>
</dbReference>